<dbReference type="InterPro" id="IPR011990">
    <property type="entry name" value="TPR-like_helical_dom_sf"/>
</dbReference>
<dbReference type="PATRIC" id="fig|997761.3.peg.565"/>
<evidence type="ECO:0000259" key="7">
    <source>
        <dbReference type="Pfam" id="PF04932"/>
    </source>
</evidence>
<feature type="transmembrane region" description="Helical" evidence="6">
    <location>
        <begin position="317"/>
        <end position="338"/>
    </location>
</feature>
<evidence type="ECO:0000256" key="4">
    <source>
        <dbReference type="ARBA" id="ARBA00023136"/>
    </source>
</evidence>
<feature type="transmembrane region" description="Helical" evidence="6">
    <location>
        <begin position="63"/>
        <end position="79"/>
    </location>
</feature>
<sequence length="829" mass="94194">MSAKQQYSYTAGLKKSSDSPDKSSILFWILACITIIFLVWSPFQRGLFNGNNFDFEGPIYSSFVWASIIFIVVGIYLYFQWKMEVVADLTAMLIWLLPLTYLISTISAASSKYATNMVYIQIIYAAFFTIGYYLTKNNRLGLTLLKNATVTTSYVILWFGMLNWLGNKEFAYSLVKWFAAAMQDNFYLHAVMSDSNGPRLTSVFQYANTYAGFLIALLFIAVYLVVTSKKWIVTAVHSFMIVPIIISFFVTLSRGGFVILPFVLLTILPFLKAGRQLLYLLHLVLSFGLSFIILNKITTIGVEQFNAFNPTLASSGWTSLLIVSLIYSVLAVLIQQFAEPLIFKFSSRFEEKSWSRFSIPAAAIIVGVLIAGLLLSGSGITKLLPENIRTRVENINFQQHSVLERGTFYTDALKLFSDYPIIGAGGGAWASMYEKYQNNPYTSRQAHNFYLQYLTEVGIIGFVILAAILILIFYIFLRNYMQHDEEERASRFVFYILAISLLIHSALDFDLSYVYLGFILFLCLGVMISNDKLKLKSISASNQSFSQKIRWVYPSIILVISVILFFNAVQLVSANRHFKTFKTLAATGQSSLNEILTPLNRALEIEPTHPDYVLQKVALLLQAYNQTKDEKYFTEADTLLQQARQKEPYNYFLTERQIYNYITKEKTQEALELANTEINNFPWKVELYELSISLNTDLGHKARESGNAEQQNQHWDAALATLKQFEEKQKHLATLPKEQGQGNPFNITPRMSLALGQIYFFRGNHAEAENMFKNSIGGSLDDAAVVQNIRWYLAALQKQGKNDQALMDKLLAKDPTEKQKIESLVNAKL</sequence>
<dbReference type="SUPFAM" id="SSF48452">
    <property type="entry name" value="TPR-like"/>
    <property type="match status" value="1"/>
</dbReference>
<dbReference type="OrthoDB" id="1808577at2"/>
<feature type="transmembrane region" description="Helical" evidence="6">
    <location>
        <begin position="359"/>
        <end position="380"/>
    </location>
</feature>
<feature type="transmembrane region" description="Helical" evidence="6">
    <location>
        <begin position="25"/>
        <end position="43"/>
    </location>
</feature>
<dbReference type="PANTHER" id="PTHR37422">
    <property type="entry name" value="TEICHURONIC ACID BIOSYNTHESIS PROTEIN TUAE"/>
    <property type="match status" value="1"/>
</dbReference>
<feature type="transmembrane region" description="Helical" evidence="6">
    <location>
        <begin position="278"/>
        <end position="297"/>
    </location>
</feature>
<feature type="transmembrane region" description="Helical" evidence="6">
    <location>
        <begin position="489"/>
        <end position="507"/>
    </location>
</feature>
<dbReference type="EMBL" id="CP003422">
    <property type="protein sequence ID" value="AFH59665.1"/>
    <property type="molecule type" value="Genomic_DNA"/>
</dbReference>
<evidence type="ECO:0000256" key="5">
    <source>
        <dbReference type="SAM" id="MobiDB-lite"/>
    </source>
</evidence>
<feature type="region of interest" description="Disordered" evidence="5">
    <location>
        <begin position="1"/>
        <end position="20"/>
    </location>
</feature>
<feature type="transmembrane region" description="Helical" evidence="6">
    <location>
        <begin position="457"/>
        <end position="477"/>
    </location>
</feature>
<evidence type="ECO:0000256" key="1">
    <source>
        <dbReference type="ARBA" id="ARBA00004141"/>
    </source>
</evidence>
<dbReference type="AlphaFoldDB" id="I0BBB8"/>
<evidence type="ECO:0000256" key="3">
    <source>
        <dbReference type="ARBA" id="ARBA00022989"/>
    </source>
</evidence>
<dbReference type="Pfam" id="PF04932">
    <property type="entry name" value="Wzy_C"/>
    <property type="match status" value="1"/>
</dbReference>
<feature type="transmembrane region" description="Helical" evidence="6">
    <location>
        <begin position="117"/>
        <end position="135"/>
    </location>
</feature>
<name>I0BBB8_9BACL</name>
<evidence type="ECO:0000256" key="6">
    <source>
        <dbReference type="SAM" id="Phobius"/>
    </source>
</evidence>
<comment type="subcellular location">
    <subcellularLocation>
        <location evidence="1">Membrane</location>
        <topology evidence="1">Multi-pass membrane protein</topology>
    </subcellularLocation>
</comment>
<protein>
    <submittedName>
        <fullName evidence="8">Polymerase</fullName>
    </submittedName>
</protein>
<dbReference type="InterPro" id="IPR007016">
    <property type="entry name" value="O-antigen_ligase-rel_domated"/>
</dbReference>
<dbReference type="PANTHER" id="PTHR37422:SF13">
    <property type="entry name" value="LIPOPOLYSACCHARIDE BIOSYNTHESIS PROTEIN PA4999-RELATED"/>
    <property type="match status" value="1"/>
</dbReference>
<gene>
    <name evidence="8" type="ORF">B2K_02810</name>
</gene>
<dbReference type="InterPro" id="IPR051533">
    <property type="entry name" value="WaaL-like"/>
</dbReference>
<evidence type="ECO:0000313" key="9">
    <source>
        <dbReference type="Proteomes" id="UP000007392"/>
    </source>
</evidence>
<reference evidence="8 9" key="1">
    <citation type="submission" date="2013-06" db="EMBL/GenBank/DDBJ databases">
        <title>Complete genome sequence of Paenibacillus mucilaginosus K02.</title>
        <authorList>
            <person name="Xiao B."/>
            <person name="Sun L."/>
            <person name="Xiao L."/>
            <person name="Lian B."/>
        </authorList>
    </citation>
    <scope>NUCLEOTIDE SEQUENCE [LARGE SCALE GENOMIC DNA]</scope>
    <source>
        <strain evidence="8 9">K02</strain>
    </source>
</reference>
<dbReference type="Proteomes" id="UP000007392">
    <property type="component" value="Chromosome"/>
</dbReference>
<feature type="transmembrane region" description="Helical" evidence="6">
    <location>
        <begin position="203"/>
        <end position="224"/>
    </location>
</feature>
<accession>I0BBB8</accession>
<proteinExistence type="predicted"/>
<organism evidence="8 9">
    <name type="scientific">Paenibacillus mucilaginosus K02</name>
    <dbReference type="NCBI Taxonomy" id="997761"/>
    <lineage>
        <taxon>Bacteria</taxon>
        <taxon>Bacillati</taxon>
        <taxon>Bacillota</taxon>
        <taxon>Bacilli</taxon>
        <taxon>Bacillales</taxon>
        <taxon>Paenibacillaceae</taxon>
        <taxon>Paenibacillus</taxon>
    </lineage>
</organism>
<dbReference type="RefSeq" id="WP_014649279.1">
    <property type="nucleotide sequence ID" value="NC_017672.3"/>
</dbReference>
<dbReference type="GO" id="GO:0016020">
    <property type="term" value="C:membrane"/>
    <property type="evidence" value="ECO:0007669"/>
    <property type="project" value="UniProtKB-SubCell"/>
</dbReference>
<feature type="domain" description="O-antigen ligase-related" evidence="7">
    <location>
        <begin position="314"/>
        <end position="465"/>
    </location>
</feature>
<feature type="transmembrane region" description="Helical" evidence="6">
    <location>
        <begin position="147"/>
        <end position="166"/>
    </location>
</feature>
<evidence type="ECO:0000313" key="8">
    <source>
        <dbReference type="EMBL" id="AFH59665.1"/>
    </source>
</evidence>
<feature type="transmembrane region" description="Helical" evidence="6">
    <location>
        <begin position="513"/>
        <end position="530"/>
    </location>
</feature>
<dbReference type="HOGENOM" id="CLU_011929_0_0_9"/>
<dbReference type="Gene3D" id="1.25.40.10">
    <property type="entry name" value="Tetratricopeptide repeat domain"/>
    <property type="match status" value="1"/>
</dbReference>
<keyword evidence="3 6" id="KW-1133">Transmembrane helix</keyword>
<feature type="transmembrane region" description="Helical" evidence="6">
    <location>
        <begin position="551"/>
        <end position="572"/>
    </location>
</feature>
<keyword evidence="2 6" id="KW-0812">Transmembrane</keyword>
<feature type="transmembrane region" description="Helical" evidence="6">
    <location>
        <begin position="91"/>
        <end position="111"/>
    </location>
</feature>
<keyword evidence="4 6" id="KW-0472">Membrane</keyword>
<feature type="transmembrane region" description="Helical" evidence="6">
    <location>
        <begin position="231"/>
        <end position="249"/>
    </location>
</feature>
<dbReference type="KEGG" id="pmw:B2K_02810"/>
<feature type="transmembrane region" description="Helical" evidence="6">
    <location>
        <begin position="255"/>
        <end position="271"/>
    </location>
</feature>
<evidence type="ECO:0000256" key="2">
    <source>
        <dbReference type="ARBA" id="ARBA00022692"/>
    </source>
</evidence>